<organism evidence="2 3">
    <name type="scientific">Mobilicoccus pelagius NBRC 104925</name>
    <dbReference type="NCBI Taxonomy" id="1089455"/>
    <lineage>
        <taxon>Bacteria</taxon>
        <taxon>Bacillati</taxon>
        <taxon>Actinomycetota</taxon>
        <taxon>Actinomycetes</taxon>
        <taxon>Micrococcales</taxon>
        <taxon>Dermatophilaceae</taxon>
        <taxon>Mobilicoccus</taxon>
    </lineage>
</organism>
<keyword evidence="3" id="KW-1185">Reference proteome</keyword>
<accession>H5UVI5</accession>
<reference evidence="2 3" key="1">
    <citation type="submission" date="2012-02" db="EMBL/GenBank/DDBJ databases">
        <title>Whole genome shotgun sequence of Mobilicoccus pelagius NBRC 104925.</title>
        <authorList>
            <person name="Yoshida Y."/>
            <person name="Hosoyama A."/>
            <person name="Tsuchikane K."/>
            <person name="Katsumata H."/>
            <person name="Yamazaki S."/>
            <person name="Fujita N."/>
        </authorList>
    </citation>
    <scope>NUCLEOTIDE SEQUENCE [LARGE SCALE GENOMIC DNA]</scope>
    <source>
        <strain evidence="2 3">NBRC 104925</strain>
    </source>
</reference>
<dbReference type="AlphaFoldDB" id="H5UVI5"/>
<dbReference type="InterPro" id="IPR029058">
    <property type="entry name" value="AB_hydrolase_fold"/>
</dbReference>
<evidence type="ECO:0000256" key="1">
    <source>
        <dbReference type="SAM" id="Phobius"/>
    </source>
</evidence>
<gene>
    <name evidence="2" type="ORF">MOPEL_134_00270</name>
</gene>
<protein>
    <recommendedName>
        <fullName evidence="4">Esterase</fullName>
    </recommendedName>
</protein>
<dbReference type="SUPFAM" id="SSF53474">
    <property type="entry name" value="alpha/beta-Hydrolases"/>
    <property type="match status" value="1"/>
</dbReference>
<name>H5UVI5_9MICO</name>
<dbReference type="OrthoDB" id="3723842at2"/>
<feature type="transmembrane region" description="Helical" evidence="1">
    <location>
        <begin position="43"/>
        <end position="62"/>
    </location>
</feature>
<dbReference type="GO" id="GO:0016747">
    <property type="term" value="F:acyltransferase activity, transferring groups other than amino-acyl groups"/>
    <property type="evidence" value="ECO:0007669"/>
    <property type="project" value="TreeGrafter"/>
</dbReference>
<evidence type="ECO:0000313" key="3">
    <source>
        <dbReference type="Proteomes" id="UP000004367"/>
    </source>
</evidence>
<dbReference type="PANTHER" id="PTHR48098:SF1">
    <property type="entry name" value="DIACYLGLYCEROL ACYLTRANSFERASE_MYCOLYLTRANSFERASE AG85A"/>
    <property type="match status" value="1"/>
</dbReference>
<proteinExistence type="predicted"/>
<comment type="caution">
    <text evidence="2">The sequence shown here is derived from an EMBL/GenBank/DDBJ whole genome shotgun (WGS) entry which is preliminary data.</text>
</comment>
<dbReference type="eggNOG" id="COG0627">
    <property type="taxonomic scope" value="Bacteria"/>
</dbReference>
<dbReference type="PANTHER" id="PTHR48098">
    <property type="entry name" value="ENTEROCHELIN ESTERASE-RELATED"/>
    <property type="match status" value="1"/>
</dbReference>
<keyword evidence="1" id="KW-0812">Transmembrane</keyword>
<dbReference type="EMBL" id="BAFE01000093">
    <property type="protein sequence ID" value="GAB49743.1"/>
    <property type="molecule type" value="Genomic_DNA"/>
</dbReference>
<evidence type="ECO:0000313" key="2">
    <source>
        <dbReference type="EMBL" id="GAB49743.1"/>
    </source>
</evidence>
<evidence type="ECO:0008006" key="4">
    <source>
        <dbReference type="Google" id="ProtNLM"/>
    </source>
</evidence>
<keyword evidence="1" id="KW-0472">Membrane</keyword>
<dbReference type="InterPro" id="IPR050583">
    <property type="entry name" value="Mycobacterial_A85_antigen"/>
</dbReference>
<dbReference type="InterPro" id="IPR000801">
    <property type="entry name" value="Esterase-like"/>
</dbReference>
<keyword evidence="1" id="KW-1133">Transmembrane helix</keyword>
<sequence length="361" mass="37394">MFGVTGLGTVLVAWACAIGALAAVTRAWPHLAHPGLRSVLTRVVAQLLVAVLLVVAAGATVNRAGLWFVSWRDLGSVVLGPPTGALDAHGATPATAAAAQVGPWGPTSAAAIASPPSDTDPHTGLRSYSLTGPASGHTGTVFAWVPPQPVRSALQVFHGYPVSPQSAFANLGLGDHGDGALRHTVVLLPDWSPRELDTECVDGPASAMETWLTTDVPAWAARTFGVPAERTAWTALGYSAGGWCAAMSAMRHPETYAAAVSLGGYTRPLFAPGYEPLSPTGGGHDLPLLARRDPPPVAVLVQYSTRDTLVAPSVEELVAAARPPLSVTRWSTPHSGHRVGAWKPLIPEALAWLDHVVPGTA</sequence>
<dbReference type="Gene3D" id="3.40.50.1820">
    <property type="entry name" value="alpha/beta hydrolase"/>
    <property type="match status" value="1"/>
</dbReference>
<dbReference type="RefSeq" id="WP_009483586.1">
    <property type="nucleotide sequence ID" value="NZ_BAFE01000093.1"/>
</dbReference>
<dbReference type="Pfam" id="PF00756">
    <property type="entry name" value="Esterase"/>
    <property type="match status" value="1"/>
</dbReference>
<dbReference type="STRING" id="1089455.MOPEL_134_00270"/>
<dbReference type="Proteomes" id="UP000004367">
    <property type="component" value="Unassembled WGS sequence"/>
</dbReference>